<protein>
    <submittedName>
        <fullName evidence="1">Uncharacterized protein</fullName>
    </submittedName>
</protein>
<accession>A0A2D4F4T8</accession>
<name>A0A2D4F4T8_MICCO</name>
<proteinExistence type="predicted"/>
<organism evidence="1">
    <name type="scientific">Micrurus corallinus</name>
    <name type="common">Brazilian coral snake</name>
    <dbReference type="NCBI Taxonomy" id="54390"/>
    <lineage>
        <taxon>Eukaryota</taxon>
        <taxon>Metazoa</taxon>
        <taxon>Chordata</taxon>
        <taxon>Craniata</taxon>
        <taxon>Vertebrata</taxon>
        <taxon>Euteleostomi</taxon>
        <taxon>Lepidosauria</taxon>
        <taxon>Squamata</taxon>
        <taxon>Bifurcata</taxon>
        <taxon>Unidentata</taxon>
        <taxon>Episquamata</taxon>
        <taxon>Toxicofera</taxon>
        <taxon>Serpentes</taxon>
        <taxon>Colubroidea</taxon>
        <taxon>Elapidae</taxon>
        <taxon>Elapinae</taxon>
        <taxon>Micrurus</taxon>
    </lineage>
</organism>
<reference evidence="1" key="1">
    <citation type="submission" date="2017-07" db="EMBL/GenBank/DDBJ databases">
        <authorList>
            <person name="Mikheyev A."/>
            <person name="Grau M."/>
        </authorList>
    </citation>
    <scope>NUCLEOTIDE SEQUENCE</scope>
    <source>
        <tissue evidence="1">Venom_gland</tissue>
    </source>
</reference>
<dbReference type="AlphaFoldDB" id="A0A2D4F4T8"/>
<reference evidence="1" key="2">
    <citation type="submission" date="2017-11" db="EMBL/GenBank/DDBJ databases">
        <title>Coralsnake Venomics: Analyses of Venom Gland Transcriptomes and Proteomes of Six Brazilian Taxa.</title>
        <authorList>
            <person name="Aird S.D."/>
            <person name="Jorge da Silva N."/>
            <person name="Qiu L."/>
            <person name="Villar-Briones A."/>
            <person name="Aparecida-Saddi V."/>
            <person name="Campos-Telles M.P."/>
            <person name="Grau M."/>
            <person name="Mikheyev A.S."/>
        </authorList>
    </citation>
    <scope>NUCLEOTIDE SEQUENCE</scope>
    <source>
        <tissue evidence="1">Venom_gland</tissue>
    </source>
</reference>
<evidence type="ECO:0000313" key="1">
    <source>
        <dbReference type="EMBL" id="LAA42504.1"/>
    </source>
</evidence>
<dbReference type="EMBL" id="IACJ01053199">
    <property type="protein sequence ID" value="LAA42504.1"/>
    <property type="molecule type" value="Transcribed_RNA"/>
</dbReference>
<sequence>MRNEQLELWPKGYFTHNRKPVPCTSIYLKNNLRQTNSVDALQIYLPNSFSYCTCMGTALEDAHHTAEPNFYISMLEKDISCKPNTEFLQMSPTPADVTGWRKILLWLCLLR</sequence>